<dbReference type="AlphaFoldDB" id="A0ABD2WZX2"/>
<protein>
    <recommendedName>
        <fullName evidence="7">MD-2-related lipid-recognition domain-containing protein</fullName>
    </recommendedName>
</protein>
<keyword evidence="9" id="KW-1185">Reference proteome</keyword>
<organism evidence="8 9">
    <name type="scientific">Trichogramma kaykai</name>
    <dbReference type="NCBI Taxonomy" id="54128"/>
    <lineage>
        <taxon>Eukaryota</taxon>
        <taxon>Metazoa</taxon>
        <taxon>Ecdysozoa</taxon>
        <taxon>Arthropoda</taxon>
        <taxon>Hexapoda</taxon>
        <taxon>Insecta</taxon>
        <taxon>Pterygota</taxon>
        <taxon>Neoptera</taxon>
        <taxon>Endopterygota</taxon>
        <taxon>Hymenoptera</taxon>
        <taxon>Apocrita</taxon>
        <taxon>Proctotrupomorpha</taxon>
        <taxon>Chalcidoidea</taxon>
        <taxon>Trichogrammatidae</taxon>
        <taxon>Trichogramma</taxon>
    </lineage>
</organism>
<evidence type="ECO:0000256" key="5">
    <source>
        <dbReference type="ARBA" id="ARBA00023157"/>
    </source>
</evidence>
<accession>A0ABD2WZX2</accession>
<keyword evidence="3" id="KW-0964">Secreted</keyword>
<evidence type="ECO:0000256" key="4">
    <source>
        <dbReference type="ARBA" id="ARBA00022729"/>
    </source>
</evidence>
<gene>
    <name evidence="8" type="ORF">TKK_007795</name>
</gene>
<dbReference type="SUPFAM" id="SSF81296">
    <property type="entry name" value="E set domains"/>
    <property type="match status" value="1"/>
</dbReference>
<evidence type="ECO:0000313" key="8">
    <source>
        <dbReference type="EMBL" id="KAL3398662.1"/>
    </source>
</evidence>
<dbReference type="Pfam" id="PF02221">
    <property type="entry name" value="E1_DerP2_DerF2"/>
    <property type="match status" value="1"/>
</dbReference>
<proteinExistence type="inferred from homology"/>
<sequence length="145" mass="15619">MFIGSIVACLLVATVAATPFTNCQEGAPPTALRVEGCDKAPCKLRRGTNVSAEWDFSVNADTEHLTPRVRATTLGITVNYPFPQKDACETLEDKSCPLIAGDNVTYKLTMPVARFYPIVSLSIEFAFLDDAGQVAVCFKLAAKTV</sequence>
<keyword evidence="5" id="KW-1015">Disulfide bond</keyword>
<name>A0ABD2WZX2_9HYME</name>
<dbReference type="PANTHER" id="PTHR11306:SF36">
    <property type="entry name" value="NIEMANN-PICK TYPE C-2C-RELATED"/>
    <property type="match status" value="1"/>
</dbReference>
<evidence type="ECO:0000256" key="1">
    <source>
        <dbReference type="ARBA" id="ARBA00004613"/>
    </source>
</evidence>
<dbReference type="InterPro" id="IPR033916">
    <property type="entry name" value="ML_Npc2-like"/>
</dbReference>
<keyword evidence="4 6" id="KW-0732">Signal</keyword>
<dbReference type="InterPro" id="IPR039670">
    <property type="entry name" value="NPC2-like"/>
</dbReference>
<reference evidence="8 9" key="1">
    <citation type="journal article" date="2024" name="bioRxiv">
        <title>A reference genome for Trichogramma kaykai: A tiny desert-dwelling parasitoid wasp with competing sex-ratio distorters.</title>
        <authorList>
            <person name="Culotta J."/>
            <person name="Lindsey A.R."/>
        </authorList>
    </citation>
    <scope>NUCLEOTIDE SEQUENCE [LARGE SCALE GENOMIC DNA]</scope>
    <source>
        <strain evidence="8 9">KSX58</strain>
    </source>
</reference>
<dbReference type="Proteomes" id="UP001627154">
    <property type="component" value="Unassembled WGS sequence"/>
</dbReference>
<feature type="domain" description="MD-2-related lipid-recognition" evidence="7">
    <location>
        <begin position="20"/>
        <end position="142"/>
    </location>
</feature>
<evidence type="ECO:0000259" key="7">
    <source>
        <dbReference type="SMART" id="SM00737"/>
    </source>
</evidence>
<comment type="caution">
    <text evidence="8">The sequence shown here is derived from an EMBL/GenBank/DDBJ whole genome shotgun (WGS) entry which is preliminary data.</text>
</comment>
<dbReference type="InterPro" id="IPR003172">
    <property type="entry name" value="ML_dom"/>
</dbReference>
<feature type="signal peptide" evidence="6">
    <location>
        <begin position="1"/>
        <end position="17"/>
    </location>
</feature>
<evidence type="ECO:0000256" key="6">
    <source>
        <dbReference type="SAM" id="SignalP"/>
    </source>
</evidence>
<dbReference type="PANTHER" id="PTHR11306">
    <property type="entry name" value="NIEMANN PICK TYPE C2 PROTEIN NPC2-RELATED"/>
    <property type="match status" value="1"/>
</dbReference>
<dbReference type="CDD" id="cd00916">
    <property type="entry name" value="Npc2_like"/>
    <property type="match status" value="1"/>
</dbReference>
<comment type="subcellular location">
    <subcellularLocation>
        <location evidence="1">Secreted</location>
    </subcellularLocation>
</comment>
<feature type="chain" id="PRO_5044838531" description="MD-2-related lipid-recognition domain-containing protein" evidence="6">
    <location>
        <begin position="18"/>
        <end position="145"/>
    </location>
</feature>
<dbReference type="Gene3D" id="2.60.40.770">
    <property type="match status" value="1"/>
</dbReference>
<evidence type="ECO:0000256" key="2">
    <source>
        <dbReference type="ARBA" id="ARBA00006370"/>
    </source>
</evidence>
<evidence type="ECO:0000256" key="3">
    <source>
        <dbReference type="ARBA" id="ARBA00022525"/>
    </source>
</evidence>
<dbReference type="EMBL" id="JBJJXI010000059">
    <property type="protein sequence ID" value="KAL3398662.1"/>
    <property type="molecule type" value="Genomic_DNA"/>
</dbReference>
<evidence type="ECO:0000313" key="9">
    <source>
        <dbReference type="Proteomes" id="UP001627154"/>
    </source>
</evidence>
<dbReference type="GO" id="GO:0005576">
    <property type="term" value="C:extracellular region"/>
    <property type="evidence" value="ECO:0007669"/>
    <property type="project" value="UniProtKB-SubCell"/>
</dbReference>
<dbReference type="FunFam" id="2.60.40.770:FF:000001">
    <property type="entry name" value="NPC intracellular cholesterol transporter 2"/>
    <property type="match status" value="1"/>
</dbReference>
<dbReference type="SMART" id="SM00737">
    <property type="entry name" value="ML"/>
    <property type="match status" value="1"/>
</dbReference>
<comment type="similarity">
    <text evidence="2">Belongs to the NPC2 family.</text>
</comment>
<dbReference type="InterPro" id="IPR014756">
    <property type="entry name" value="Ig_E-set"/>
</dbReference>